<dbReference type="PANTHER" id="PTHR11669">
    <property type="entry name" value="REPLICATION FACTOR C / DNA POLYMERASE III GAMMA-TAU SUBUNIT"/>
    <property type="match status" value="1"/>
</dbReference>
<gene>
    <name evidence="9" type="ORF">HOP40_08695</name>
</gene>
<dbReference type="Proteomes" id="UP000505377">
    <property type="component" value="Chromosome"/>
</dbReference>
<comment type="catalytic activity">
    <reaction evidence="7">
        <text>DNA(n) + a 2'-deoxyribonucleoside 5'-triphosphate = DNA(n+1) + diphosphate</text>
        <dbReference type="Rhea" id="RHEA:22508"/>
        <dbReference type="Rhea" id="RHEA-COMP:17339"/>
        <dbReference type="Rhea" id="RHEA-COMP:17340"/>
        <dbReference type="ChEBI" id="CHEBI:33019"/>
        <dbReference type="ChEBI" id="CHEBI:61560"/>
        <dbReference type="ChEBI" id="CHEBI:173112"/>
        <dbReference type="EC" id="2.7.7.7"/>
    </reaction>
</comment>
<dbReference type="SMART" id="SM00382">
    <property type="entry name" value="AAA"/>
    <property type="match status" value="1"/>
</dbReference>
<sequence length="383" mass="40820">MTVWDEVVGQPAAVEELGKAAREPSAMTHAWLFTGPPGSGRSVAARAFAAALQCPDHGCGHCAACHTVMSGTHTDVREIVPDGLFISAATVRKVIPLSIRRPSMGRFQILILTDADRLSESAANALLKSIEEPPPKTIYLLCAPSEHPDDVRVTIRSRSRVVRLRAPSMQSIADVLVKRDGFGADVAAWAASVSNGHIGRARHLARDADSRAQREAVLAIPLRTRSLGDAFAFAADLVRGAKAEAGALSEARDGAEREEMNIAMGGGGVGKGVAGAARSAKAAERDLERRQKLRNTRNQRDAIDRALVDLTSFFRDVLVASSGADVPLANPDRAADVRRAAAEWTPESTLRRLEAVLACREALDLNVKPEIAAEAMMTAIHTG</sequence>
<evidence type="ECO:0000256" key="4">
    <source>
        <dbReference type="ARBA" id="ARBA00022695"/>
    </source>
</evidence>
<dbReference type="InterPro" id="IPR003593">
    <property type="entry name" value="AAA+_ATPase"/>
</dbReference>
<dbReference type="NCBIfam" id="NF005926">
    <property type="entry name" value="PRK07940.1"/>
    <property type="match status" value="1"/>
</dbReference>
<dbReference type="KEGG" id="pbro:HOP40_08695"/>
<evidence type="ECO:0000256" key="2">
    <source>
        <dbReference type="ARBA" id="ARBA00014363"/>
    </source>
</evidence>
<dbReference type="EMBL" id="CP053564">
    <property type="protein sequence ID" value="QJY45871.1"/>
    <property type="molecule type" value="Genomic_DNA"/>
</dbReference>
<feature type="domain" description="AAA+ ATPase" evidence="8">
    <location>
        <begin position="27"/>
        <end position="167"/>
    </location>
</feature>
<evidence type="ECO:0000256" key="1">
    <source>
        <dbReference type="ARBA" id="ARBA00012417"/>
    </source>
</evidence>
<dbReference type="Pfam" id="PF13177">
    <property type="entry name" value="DNA_pol3_delta2"/>
    <property type="match status" value="1"/>
</dbReference>
<reference evidence="9 10" key="1">
    <citation type="submission" date="2020-05" db="EMBL/GenBank/DDBJ databases">
        <authorList>
            <person name="Mo P."/>
        </authorList>
    </citation>
    <scope>NUCLEOTIDE SEQUENCE [LARGE SCALE GENOMIC DNA]</scope>
    <source>
        <strain evidence="9 10">Gen01</strain>
    </source>
</reference>
<evidence type="ECO:0000256" key="7">
    <source>
        <dbReference type="ARBA" id="ARBA00049244"/>
    </source>
</evidence>
<keyword evidence="10" id="KW-1185">Reference proteome</keyword>
<evidence type="ECO:0000259" key="8">
    <source>
        <dbReference type="SMART" id="SM00382"/>
    </source>
</evidence>
<evidence type="ECO:0000256" key="5">
    <source>
        <dbReference type="ARBA" id="ARBA00022705"/>
    </source>
</evidence>
<dbReference type="Pfam" id="PF09115">
    <property type="entry name" value="DNApol3-delta_C"/>
    <property type="match status" value="1"/>
</dbReference>
<proteinExistence type="predicted"/>
<dbReference type="InterPro" id="IPR027417">
    <property type="entry name" value="P-loop_NTPase"/>
</dbReference>
<dbReference type="InterPro" id="IPR050238">
    <property type="entry name" value="DNA_Rep/Repair_Clamp_Loader"/>
</dbReference>
<name>A0A6M6JHK3_9PSEU</name>
<dbReference type="GO" id="GO:0003887">
    <property type="term" value="F:DNA-directed DNA polymerase activity"/>
    <property type="evidence" value="ECO:0007669"/>
    <property type="project" value="UniProtKB-KW"/>
</dbReference>
<organism evidence="9 10">
    <name type="scientific">Pseudonocardia broussonetiae</name>
    <dbReference type="NCBI Taxonomy" id="2736640"/>
    <lineage>
        <taxon>Bacteria</taxon>
        <taxon>Bacillati</taxon>
        <taxon>Actinomycetota</taxon>
        <taxon>Actinomycetes</taxon>
        <taxon>Pseudonocardiales</taxon>
        <taxon>Pseudonocardiaceae</taxon>
        <taxon>Pseudonocardia</taxon>
    </lineage>
</organism>
<keyword evidence="6" id="KW-0239">DNA-directed DNA polymerase</keyword>
<evidence type="ECO:0000313" key="9">
    <source>
        <dbReference type="EMBL" id="QJY45871.1"/>
    </source>
</evidence>
<dbReference type="GO" id="GO:0009360">
    <property type="term" value="C:DNA polymerase III complex"/>
    <property type="evidence" value="ECO:0007669"/>
    <property type="project" value="InterPro"/>
</dbReference>
<keyword evidence="3 9" id="KW-0808">Transferase</keyword>
<evidence type="ECO:0000313" key="10">
    <source>
        <dbReference type="Proteomes" id="UP000505377"/>
    </source>
</evidence>
<dbReference type="Gene3D" id="3.40.50.300">
    <property type="entry name" value="P-loop containing nucleotide triphosphate hydrolases"/>
    <property type="match status" value="1"/>
</dbReference>
<protein>
    <recommendedName>
        <fullName evidence="2">DNA polymerase III subunit delta'</fullName>
        <ecNumber evidence="1">2.7.7.7</ecNumber>
    </recommendedName>
</protein>
<dbReference type="PANTHER" id="PTHR11669:SF8">
    <property type="entry name" value="DNA POLYMERASE III SUBUNIT DELTA"/>
    <property type="match status" value="1"/>
</dbReference>
<dbReference type="EC" id="2.7.7.7" evidence="1"/>
<dbReference type="GO" id="GO:0003677">
    <property type="term" value="F:DNA binding"/>
    <property type="evidence" value="ECO:0007669"/>
    <property type="project" value="InterPro"/>
</dbReference>
<keyword evidence="4 9" id="KW-0548">Nucleotidyltransferase</keyword>
<evidence type="ECO:0000256" key="3">
    <source>
        <dbReference type="ARBA" id="ARBA00022679"/>
    </source>
</evidence>
<dbReference type="AlphaFoldDB" id="A0A6M6JHK3"/>
<accession>A0A6M6JHK3</accession>
<dbReference type="InterPro" id="IPR015199">
    <property type="entry name" value="DNA_pol_III_delta_C"/>
</dbReference>
<keyword evidence="5" id="KW-0235">DNA replication</keyword>
<dbReference type="SUPFAM" id="SSF52540">
    <property type="entry name" value="P-loop containing nucleoside triphosphate hydrolases"/>
    <property type="match status" value="1"/>
</dbReference>
<evidence type="ECO:0000256" key="6">
    <source>
        <dbReference type="ARBA" id="ARBA00022932"/>
    </source>
</evidence>
<dbReference type="RefSeq" id="WP_172156474.1">
    <property type="nucleotide sequence ID" value="NZ_CP053564.1"/>
</dbReference>
<dbReference type="GO" id="GO:0006261">
    <property type="term" value="P:DNA-templated DNA replication"/>
    <property type="evidence" value="ECO:0007669"/>
    <property type="project" value="TreeGrafter"/>
</dbReference>